<sequence length="404" mass="42401">MGKLVGRTSVLLALVLVLAACGGRPPAEQDDEIAGARAAEAANALPRAALYDTAPGTAAPGSVLRSERATGWQLPEGAAGNLVVYNSRSAQGTPVAASAAVLTPAGPPPPGGWPVVAWVHGTSGVARQCAPSLMKDLYYPDEIANWLEQGYAVVAADYSGLGAGSGHEYITMTANAKDVRYSIAAARQAVAGLSERWVAVGHSQGGQAVWGVARQEAAEPTGRFLGSVAIAPVTPYDRLQREVADNEGQGQYLAYVASSIAAQYPAFQPRNVMSDKGMSNYERYLHEGCWTYGRALSGTGTPRELLRPDWSQDAAVREFIERNRYANAPLAGPIFVASGAADTDVAASTVAEVAAEQCGQGTPVDYHDYPGDHETVMRQSAADRSRWVADRFAGAPAPNTCTVR</sequence>
<dbReference type="InterPro" id="IPR005152">
    <property type="entry name" value="Lipase_secreted"/>
</dbReference>
<keyword evidence="3" id="KW-1185">Reference proteome</keyword>
<dbReference type="Proteomes" id="UP001500729">
    <property type="component" value="Unassembled WGS sequence"/>
</dbReference>
<reference evidence="2 3" key="1">
    <citation type="journal article" date="2019" name="Int. J. Syst. Evol. Microbiol.">
        <title>The Global Catalogue of Microorganisms (GCM) 10K type strain sequencing project: providing services to taxonomists for standard genome sequencing and annotation.</title>
        <authorList>
            <consortium name="The Broad Institute Genomics Platform"/>
            <consortium name="The Broad Institute Genome Sequencing Center for Infectious Disease"/>
            <person name="Wu L."/>
            <person name="Ma J."/>
        </authorList>
    </citation>
    <scope>NUCLEOTIDE SEQUENCE [LARGE SCALE GENOMIC DNA]</scope>
    <source>
        <strain evidence="2 3">JCM 10303</strain>
    </source>
</reference>
<dbReference type="Gene3D" id="3.40.50.1820">
    <property type="entry name" value="alpha/beta hydrolase"/>
    <property type="match status" value="2"/>
</dbReference>
<keyword evidence="1" id="KW-0732">Signal</keyword>
<dbReference type="SUPFAM" id="SSF53474">
    <property type="entry name" value="alpha/beta-Hydrolases"/>
    <property type="match status" value="1"/>
</dbReference>
<comment type="caution">
    <text evidence="2">The sequence shown here is derived from an EMBL/GenBank/DDBJ whole genome shotgun (WGS) entry which is preliminary data.</text>
</comment>
<protein>
    <submittedName>
        <fullName evidence="2">Lipase family protein</fullName>
    </submittedName>
</protein>
<accession>A0ABN1DDU5</accession>
<evidence type="ECO:0000313" key="2">
    <source>
        <dbReference type="EMBL" id="GAA0540986.1"/>
    </source>
</evidence>
<dbReference type="EMBL" id="BAAAGS010000032">
    <property type="protein sequence ID" value="GAA0540986.1"/>
    <property type="molecule type" value="Genomic_DNA"/>
</dbReference>
<dbReference type="RefSeq" id="WP_011874458.1">
    <property type="nucleotide sequence ID" value="NZ_BAAAGS010000032.1"/>
</dbReference>
<name>A0ABN1DDU5_SACER</name>
<dbReference type="PROSITE" id="PS51257">
    <property type="entry name" value="PROKAR_LIPOPROTEIN"/>
    <property type="match status" value="1"/>
</dbReference>
<gene>
    <name evidence="2" type="ORF">GCM10009533_45040</name>
</gene>
<evidence type="ECO:0000256" key="1">
    <source>
        <dbReference type="SAM" id="SignalP"/>
    </source>
</evidence>
<feature type="chain" id="PRO_5047280352" evidence="1">
    <location>
        <begin position="20"/>
        <end position="404"/>
    </location>
</feature>
<feature type="signal peptide" evidence="1">
    <location>
        <begin position="1"/>
        <end position="19"/>
    </location>
</feature>
<dbReference type="InterPro" id="IPR029058">
    <property type="entry name" value="AB_hydrolase_fold"/>
</dbReference>
<proteinExistence type="predicted"/>
<organism evidence="2 3">
    <name type="scientific">Saccharopolyspora erythraea</name>
    <name type="common">Streptomyces erythraeus</name>
    <dbReference type="NCBI Taxonomy" id="1836"/>
    <lineage>
        <taxon>Bacteria</taxon>
        <taxon>Bacillati</taxon>
        <taxon>Actinomycetota</taxon>
        <taxon>Actinomycetes</taxon>
        <taxon>Pseudonocardiales</taxon>
        <taxon>Pseudonocardiaceae</taxon>
        <taxon>Saccharopolyspora</taxon>
    </lineage>
</organism>
<dbReference type="Pfam" id="PF03583">
    <property type="entry name" value="LIP"/>
    <property type="match status" value="1"/>
</dbReference>
<dbReference type="PIRSF" id="PIRSF029171">
    <property type="entry name" value="Esterase_LipA"/>
    <property type="match status" value="1"/>
</dbReference>
<dbReference type="PANTHER" id="PTHR34853">
    <property type="match status" value="1"/>
</dbReference>
<evidence type="ECO:0000313" key="3">
    <source>
        <dbReference type="Proteomes" id="UP001500729"/>
    </source>
</evidence>
<dbReference type="PANTHER" id="PTHR34853:SF1">
    <property type="entry name" value="LIPASE 5"/>
    <property type="match status" value="1"/>
</dbReference>